<name>A0A438MXK6_EXOME</name>
<dbReference type="AlphaFoldDB" id="A0A438MXK6"/>
<accession>A0A438MXK6</accession>
<evidence type="ECO:0000256" key="2">
    <source>
        <dbReference type="SAM" id="Phobius"/>
    </source>
</evidence>
<keyword evidence="2" id="KW-1133">Transmembrane helix</keyword>
<dbReference type="EMBL" id="NAJM01000037">
    <property type="protein sequence ID" value="RVX68490.1"/>
    <property type="molecule type" value="Genomic_DNA"/>
</dbReference>
<organism evidence="3 4">
    <name type="scientific">Exophiala mesophila</name>
    <name type="common">Black yeast-like fungus</name>
    <dbReference type="NCBI Taxonomy" id="212818"/>
    <lineage>
        <taxon>Eukaryota</taxon>
        <taxon>Fungi</taxon>
        <taxon>Dikarya</taxon>
        <taxon>Ascomycota</taxon>
        <taxon>Pezizomycotina</taxon>
        <taxon>Eurotiomycetes</taxon>
        <taxon>Chaetothyriomycetidae</taxon>
        <taxon>Chaetothyriales</taxon>
        <taxon>Herpotrichiellaceae</taxon>
        <taxon>Exophiala</taxon>
    </lineage>
</organism>
<feature type="transmembrane region" description="Helical" evidence="2">
    <location>
        <begin position="125"/>
        <end position="148"/>
    </location>
</feature>
<dbReference type="OrthoDB" id="5387214at2759"/>
<evidence type="ECO:0000256" key="1">
    <source>
        <dbReference type="SAM" id="MobiDB-lite"/>
    </source>
</evidence>
<proteinExistence type="predicted"/>
<feature type="region of interest" description="Disordered" evidence="1">
    <location>
        <begin position="1"/>
        <end position="35"/>
    </location>
</feature>
<reference evidence="3 4" key="1">
    <citation type="submission" date="2017-03" db="EMBL/GenBank/DDBJ databases">
        <title>Genomes of endolithic fungi from Antarctica.</title>
        <authorList>
            <person name="Coleine C."/>
            <person name="Masonjones S."/>
            <person name="Stajich J.E."/>
        </authorList>
    </citation>
    <scope>NUCLEOTIDE SEQUENCE [LARGE SCALE GENOMIC DNA]</scope>
    <source>
        <strain evidence="3 4">CCFEE 6314</strain>
    </source>
</reference>
<feature type="compositionally biased region" description="Acidic residues" evidence="1">
    <location>
        <begin position="1"/>
        <end position="10"/>
    </location>
</feature>
<protein>
    <submittedName>
        <fullName evidence="3">Uncharacterized protein</fullName>
    </submittedName>
</protein>
<keyword evidence="2" id="KW-0812">Transmembrane</keyword>
<sequence length="166" mass="18374">MQTVQEDTELTEQPPPNRSLQPQTQPQADFNPCSNAKIPSPFYLYNHDSPRPSFDVKNSDSATTTIKDLEAGPPNLTPTITEEKRDAQAKNKGIFRFWTNKQSCMTKPQRRGCGWLSRLPPKQRLLVKILIALAIIGAAVGIAVGISIRVNGRVYKSNNSSVQIGN</sequence>
<gene>
    <name evidence="3" type="ORF">B0A52_07914</name>
</gene>
<keyword evidence="2" id="KW-0472">Membrane</keyword>
<dbReference type="Proteomes" id="UP000288859">
    <property type="component" value="Unassembled WGS sequence"/>
</dbReference>
<feature type="region of interest" description="Disordered" evidence="1">
    <location>
        <begin position="53"/>
        <end position="79"/>
    </location>
</feature>
<evidence type="ECO:0000313" key="4">
    <source>
        <dbReference type="Proteomes" id="UP000288859"/>
    </source>
</evidence>
<feature type="compositionally biased region" description="Polar residues" evidence="1">
    <location>
        <begin position="18"/>
        <end position="34"/>
    </location>
</feature>
<comment type="caution">
    <text evidence="3">The sequence shown here is derived from an EMBL/GenBank/DDBJ whole genome shotgun (WGS) entry which is preliminary data.</text>
</comment>
<evidence type="ECO:0000313" key="3">
    <source>
        <dbReference type="EMBL" id="RVX68490.1"/>
    </source>
</evidence>
<dbReference type="VEuPathDB" id="FungiDB:PV10_02231"/>